<accession>C6HYD1</accession>
<keyword evidence="2" id="KW-1185">Reference proteome</keyword>
<evidence type="ECO:0000313" key="1">
    <source>
        <dbReference type="EMBL" id="EES52216.1"/>
    </source>
</evidence>
<dbReference type="AlphaFoldDB" id="C6HYD1"/>
<protein>
    <recommendedName>
        <fullName evidence="3">AsmA-like C-terminal domain-containing protein</fullName>
    </recommendedName>
</protein>
<evidence type="ECO:0008006" key="3">
    <source>
        <dbReference type="Google" id="ProtNLM"/>
    </source>
</evidence>
<dbReference type="Proteomes" id="UP000009374">
    <property type="component" value="Unassembled WGS sequence"/>
</dbReference>
<evidence type="ECO:0000313" key="2">
    <source>
        <dbReference type="Proteomes" id="UP000009374"/>
    </source>
</evidence>
<sequence length="415" mass="44429">MNRRRLGLFALLLAGVALAGVEGTHLLERTLALRTQEALSGAFRCSVRLDGLSVDWFRRIIVMTGLSVSCPLAGSPVMAREKGPQGGQPPVAPLLSIERLEARFEPLSLLNRVVEIDWLSVSGGRVQAVSGDSGDNFRAFLARWISGVRPRGISASATIRRISFSDTDVSLLFSDRKAGITLHAARALLRPNLFMNRFRLEIPSGSLSATLSGRTIVSSTLRATASFAHGGVSDLEVVASSPGGRLRVAGQVLSFDREPEASLFVRGRLALPSLAPLFPDPPALAGTLDFRGYLHGAVNRLRARSVVSSPSLTLGGQTLSDIRVILALAPGVLRADPVRLTAGTIGIEGSVVARLSPPLPQAEVVLREQGRNALLGPFSVRASGRLPLPSRPEEWEGFFRDLGRLARLSPDRRVS</sequence>
<gene>
    <name evidence="1" type="ORF">UBAL3_94240007a</name>
</gene>
<dbReference type="EMBL" id="GG693878">
    <property type="protein sequence ID" value="EES52216.1"/>
    <property type="molecule type" value="Genomic_DNA"/>
</dbReference>
<name>C6HYD1_9BACT</name>
<reference evidence="1 2" key="1">
    <citation type="journal article" date="2009" name="Appl. Environ. Microbiol.">
        <title>Community genomic and proteomic analyses of chemoautotrophic iron-oxidizing "Leptospirillum rubarum" (Group II) and "Leptospirillum ferrodiazotrophum" (Group III) bacteria in acid mine drainage biofilms.</title>
        <authorList>
            <person name="Goltsman D.S."/>
            <person name="Denef V.J."/>
            <person name="Singer S.W."/>
            <person name="VerBerkmoes N.C."/>
            <person name="Lefsrud M."/>
            <person name="Mueller R.S."/>
            <person name="Dick G.J."/>
            <person name="Sun C.L."/>
            <person name="Wheeler K.E."/>
            <person name="Zemla A."/>
            <person name="Baker B.J."/>
            <person name="Hauser L."/>
            <person name="Land M."/>
            <person name="Shah M.B."/>
            <person name="Thelen M.P."/>
            <person name="Hettich R.L."/>
            <person name="Banfield J.F."/>
        </authorList>
    </citation>
    <scope>NUCLEOTIDE SEQUENCE [LARGE SCALE GENOMIC DNA]</scope>
</reference>
<proteinExistence type="predicted"/>
<organism evidence="1 2">
    <name type="scientific">Leptospirillum ferrodiazotrophum</name>
    <dbReference type="NCBI Taxonomy" id="412449"/>
    <lineage>
        <taxon>Bacteria</taxon>
        <taxon>Pseudomonadati</taxon>
        <taxon>Nitrospirota</taxon>
        <taxon>Nitrospiria</taxon>
        <taxon>Nitrospirales</taxon>
        <taxon>Nitrospiraceae</taxon>
        <taxon>Leptospirillum</taxon>
    </lineage>
</organism>